<dbReference type="Pfam" id="PF03107">
    <property type="entry name" value="C1_2"/>
    <property type="match status" value="2"/>
</dbReference>
<evidence type="ECO:0000313" key="4">
    <source>
        <dbReference type="Proteomes" id="UP000593562"/>
    </source>
</evidence>
<evidence type="ECO:0000259" key="2">
    <source>
        <dbReference type="Pfam" id="PF03107"/>
    </source>
</evidence>
<dbReference type="AlphaFoldDB" id="A0A7J7CQN4"/>
<gene>
    <name evidence="3" type="ORF">HS088_TW14G00539</name>
</gene>
<evidence type="ECO:0000256" key="1">
    <source>
        <dbReference type="ARBA" id="ARBA00022737"/>
    </source>
</evidence>
<keyword evidence="4" id="KW-1185">Reference proteome</keyword>
<dbReference type="EMBL" id="JAAARO010000014">
    <property type="protein sequence ID" value="KAF5736397.1"/>
    <property type="molecule type" value="Genomic_DNA"/>
</dbReference>
<dbReference type="InterPro" id="IPR046349">
    <property type="entry name" value="C1-like_sf"/>
</dbReference>
<feature type="domain" description="DC1" evidence="2">
    <location>
        <begin position="13"/>
        <end position="56"/>
    </location>
</feature>
<comment type="caution">
    <text evidence="3">The sequence shown here is derived from an EMBL/GenBank/DDBJ whole genome shotgun (WGS) entry which is preliminary data.</text>
</comment>
<organism evidence="3 4">
    <name type="scientific">Tripterygium wilfordii</name>
    <name type="common">Thunder God vine</name>
    <dbReference type="NCBI Taxonomy" id="458696"/>
    <lineage>
        <taxon>Eukaryota</taxon>
        <taxon>Viridiplantae</taxon>
        <taxon>Streptophyta</taxon>
        <taxon>Embryophyta</taxon>
        <taxon>Tracheophyta</taxon>
        <taxon>Spermatophyta</taxon>
        <taxon>Magnoliopsida</taxon>
        <taxon>eudicotyledons</taxon>
        <taxon>Gunneridae</taxon>
        <taxon>Pentapetalae</taxon>
        <taxon>rosids</taxon>
        <taxon>fabids</taxon>
        <taxon>Celastrales</taxon>
        <taxon>Celastraceae</taxon>
        <taxon>Tripterygium</taxon>
    </lineage>
</organism>
<dbReference type="Proteomes" id="UP000593562">
    <property type="component" value="Unassembled WGS sequence"/>
</dbReference>
<dbReference type="PANTHER" id="PTHR46288">
    <property type="entry name" value="PHORBOL-ESTER/DAG-TYPE DOMAIN-CONTAINING PROTEIN"/>
    <property type="match status" value="1"/>
</dbReference>
<proteinExistence type="predicted"/>
<evidence type="ECO:0000313" key="3">
    <source>
        <dbReference type="EMBL" id="KAF5736397.1"/>
    </source>
</evidence>
<dbReference type="InterPro" id="IPR004146">
    <property type="entry name" value="DC1"/>
</dbReference>
<dbReference type="SUPFAM" id="SSF57889">
    <property type="entry name" value="Cysteine-rich domain"/>
    <property type="match status" value="1"/>
</dbReference>
<reference evidence="3 4" key="1">
    <citation type="journal article" date="2020" name="Nat. Commun.">
        <title>Genome of Tripterygium wilfordii and identification of cytochrome P450 involved in triptolide biosynthesis.</title>
        <authorList>
            <person name="Tu L."/>
            <person name="Su P."/>
            <person name="Zhang Z."/>
            <person name="Gao L."/>
            <person name="Wang J."/>
            <person name="Hu T."/>
            <person name="Zhou J."/>
            <person name="Zhang Y."/>
            <person name="Zhao Y."/>
            <person name="Liu Y."/>
            <person name="Song Y."/>
            <person name="Tong Y."/>
            <person name="Lu Y."/>
            <person name="Yang J."/>
            <person name="Xu C."/>
            <person name="Jia M."/>
            <person name="Peters R.J."/>
            <person name="Huang L."/>
            <person name="Gao W."/>
        </authorList>
    </citation>
    <scope>NUCLEOTIDE SEQUENCE [LARGE SCALE GENOMIC DNA]</scope>
    <source>
        <strain evidence="4">cv. XIE 37</strain>
        <tissue evidence="3">Leaf</tissue>
    </source>
</reference>
<dbReference type="PANTHER" id="PTHR46288:SF83">
    <property type="entry name" value="CYSTEINE_HISTIDINE-RICH C1 DOMAIN FAMILY PROTEIN"/>
    <property type="match status" value="1"/>
</dbReference>
<keyword evidence="1" id="KW-0677">Repeat</keyword>
<name>A0A7J7CQN4_TRIWF</name>
<sequence length="267" mass="28144">MPQQITHPFDQNHVLYLLSSPAYPQGFFCCDACGKQGNGFSYHCGVCNIDLHTQCASMPLLVTHQAHQHQLQLTFSPPYYHRNFSCDLCKNLGSNQWVYRCNSCDFDAHLSCATAKPRAPTQQRTPIVSPQHQVPLPQMATNYSPFRSNTYPNGFGPSLPIGGGVQGNALNQVFQSPTANSQNLNQQIHQTLLGVGGLNNNSRSVNRQIFQTLLGGAGAGAGAGAGGGGGGAVDLLGNGGLLSAFSGHLSGSDMGGLSSSFGGDSSF</sequence>
<accession>A0A7J7CQN4</accession>
<protein>
    <recommendedName>
        <fullName evidence="2">DC1 domain-containing protein</fullName>
    </recommendedName>
</protein>
<dbReference type="InParanoid" id="A0A7J7CQN4"/>
<feature type="domain" description="DC1" evidence="2">
    <location>
        <begin position="66"/>
        <end position="113"/>
    </location>
</feature>